<dbReference type="SUPFAM" id="SSF50104">
    <property type="entry name" value="Translation proteins SH3-like domain"/>
    <property type="match status" value="1"/>
</dbReference>
<dbReference type="SMART" id="SM00739">
    <property type="entry name" value="KOW"/>
    <property type="match status" value="1"/>
</dbReference>
<dbReference type="InterPro" id="IPR005824">
    <property type="entry name" value="KOW"/>
</dbReference>
<dbReference type="Gene3D" id="2.30.30.30">
    <property type="match status" value="1"/>
</dbReference>
<dbReference type="InterPro" id="IPR014722">
    <property type="entry name" value="Rib_uL2_dom2"/>
</dbReference>
<dbReference type="Gene3D" id="3.30.70.940">
    <property type="entry name" value="NusG, N-terminal domain"/>
    <property type="match status" value="1"/>
</dbReference>
<dbReference type="CDD" id="cd09887">
    <property type="entry name" value="NGN_Arch"/>
    <property type="match status" value="1"/>
</dbReference>
<dbReference type="InterPro" id="IPR008991">
    <property type="entry name" value="Translation_prot_SH3-like_sf"/>
</dbReference>
<reference evidence="8 9" key="1">
    <citation type="submission" date="2018-05" db="EMBL/GenBank/DDBJ databases">
        <title>Complete Genome Sequences of Extremely Thermoacidophilic, Metal-Mobilizing Type-Strain Members of the Archaeal Family Sulfolobaceae: Acidianus brierleyi DSM-1651T, Acidianus sulfidivorans DSM-18786T, Metallosphaera hakonensis DSM-7519T, and Metallosphaera prunae DSM-10039T.</title>
        <authorList>
            <person name="Counts J.A."/>
            <person name="Kelly R.M."/>
        </authorList>
    </citation>
    <scope>NUCLEOTIDE SEQUENCE [LARGE SCALE GENOMIC DNA]</scope>
    <source>
        <strain evidence="8 9">HO1-1</strain>
    </source>
</reference>
<organism evidence="8 9">
    <name type="scientific">Metallosphaera hakonensis JCM 8857 = DSM 7519</name>
    <dbReference type="NCBI Taxonomy" id="1293036"/>
    <lineage>
        <taxon>Archaea</taxon>
        <taxon>Thermoproteota</taxon>
        <taxon>Thermoprotei</taxon>
        <taxon>Sulfolobales</taxon>
        <taxon>Sulfolobaceae</taxon>
        <taxon>Metallosphaera</taxon>
    </lineage>
</organism>
<dbReference type="InterPro" id="IPR005825">
    <property type="entry name" value="Ribosomal_uL24_CS"/>
</dbReference>
<dbReference type="NCBIfam" id="TIGR00405">
    <property type="entry name" value="KOW_elon_Spt5"/>
    <property type="match status" value="1"/>
</dbReference>
<evidence type="ECO:0000256" key="3">
    <source>
        <dbReference type="ARBA" id="ARBA00023163"/>
    </source>
</evidence>
<dbReference type="GO" id="GO:0003735">
    <property type="term" value="F:structural constituent of ribosome"/>
    <property type="evidence" value="ECO:0007669"/>
    <property type="project" value="InterPro"/>
</dbReference>
<dbReference type="GO" id="GO:0006354">
    <property type="term" value="P:DNA-templated transcription elongation"/>
    <property type="evidence" value="ECO:0007669"/>
    <property type="project" value="InterPro"/>
</dbReference>
<dbReference type="STRING" id="1293036.GCA_001315825_00476"/>
<dbReference type="KEGG" id="mhk:DFR87_10585"/>
<dbReference type="OrthoDB" id="371863at2157"/>
<dbReference type="Proteomes" id="UP000247586">
    <property type="component" value="Chromosome"/>
</dbReference>
<dbReference type="GO" id="GO:0006355">
    <property type="term" value="P:regulation of DNA-templated transcription"/>
    <property type="evidence" value="ECO:0007669"/>
    <property type="project" value="UniProtKB-UniRule"/>
</dbReference>
<dbReference type="GO" id="GO:0005840">
    <property type="term" value="C:ribosome"/>
    <property type="evidence" value="ECO:0007669"/>
    <property type="project" value="InterPro"/>
</dbReference>
<proteinExistence type="inferred from homology"/>
<keyword evidence="9" id="KW-1185">Reference proteome</keyword>
<keyword evidence="8" id="KW-0251">Elongation factor</keyword>
<comment type="similarity">
    <text evidence="1">Belongs to the SPT5 family.</text>
</comment>
<evidence type="ECO:0000256" key="4">
    <source>
        <dbReference type="HAMAP-Rule" id="MF_00950"/>
    </source>
</evidence>
<dbReference type="InterPro" id="IPR011590">
    <property type="entry name" value="Spt5_arc"/>
</dbReference>
<dbReference type="GeneID" id="36835793"/>
<dbReference type="SMART" id="SM00738">
    <property type="entry name" value="NGN"/>
    <property type="match status" value="1"/>
</dbReference>
<dbReference type="CDD" id="cd06091">
    <property type="entry name" value="KOW_NusG"/>
    <property type="match status" value="1"/>
</dbReference>
<reference evidence="9" key="3">
    <citation type="submission" date="2020-03" db="EMBL/GenBank/DDBJ databases">
        <title>Sequencing and Assembly of Multiple Reported Metal-Biooxidizing Members of the Extremely Thermoacidophilic Archaeal Family Sulfolobaceae.</title>
        <authorList>
            <person name="Counts J.A."/>
            <person name="Kelly R.M."/>
        </authorList>
    </citation>
    <scope>NUCLEOTIDE SEQUENCE [LARGE SCALE GENOMIC DNA]</scope>
    <source>
        <strain evidence="9">HO1-1</strain>
    </source>
</reference>
<evidence type="ECO:0000256" key="5">
    <source>
        <dbReference type="NCBIfam" id="TIGR00405"/>
    </source>
</evidence>
<protein>
    <recommendedName>
        <fullName evidence="4 5">Transcription elongation factor Spt5</fullName>
    </recommendedName>
</protein>
<keyword evidence="2 4" id="KW-0805">Transcription regulation</keyword>
<keyword evidence="3 4" id="KW-0804">Transcription</keyword>
<comment type="subunit">
    <text evidence="4">Heterodimer composed of Spt4 and Spt5. Interacts with RNA polymerase (RNAP).</text>
</comment>
<dbReference type="InterPro" id="IPR006645">
    <property type="entry name" value="NGN-like_dom"/>
</dbReference>
<feature type="domain" description="NusG-like N-terminal" evidence="6">
    <location>
        <begin position="6"/>
        <end position="91"/>
    </location>
</feature>
<dbReference type="InterPro" id="IPR036735">
    <property type="entry name" value="NGN_dom_sf"/>
</dbReference>
<evidence type="ECO:0000259" key="6">
    <source>
        <dbReference type="SMART" id="SM00738"/>
    </source>
</evidence>
<dbReference type="Pfam" id="PF00467">
    <property type="entry name" value="KOW"/>
    <property type="match status" value="1"/>
</dbReference>
<reference evidence="9" key="2">
    <citation type="submission" date="2020-03" db="EMBL/GenBank/DDBJ databases">
        <title>Complete Genome Sequences of Extremely Thermoacidophilic, Metal-Mobilizing Type-Strain Members of the Archaeal Family Sulfolobaceae: Acidianus brierleyi DSM-1651T, Acidianus sulfidivorans DSM-18786T, Metallosphaera hakonensis DSM-7519T, and Metallosphaera prunae DSM-10039T.</title>
        <authorList>
            <person name="Counts J.A."/>
            <person name="Kelly R.M."/>
        </authorList>
    </citation>
    <scope>NUCLEOTIDE SEQUENCE [LARGE SCALE GENOMIC DNA]</scope>
    <source>
        <strain evidence="9">HO1-1</strain>
    </source>
</reference>
<keyword evidence="8" id="KW-0648">Protein biosynthesis</keyword>
<evidence type="ECO:0000259" key="7">
    <source>
        <dbReference type="SMART" id="SM00739"/>
    </source>
</evidence>
<evidence type="ECO:0000256" key="1">
    <source>
        <dbReference type="ARBA" id="ARBA00006956"/>
    </source>
</evidence>
<dbReference type="RefSeq" id="WP_110369499.1">
    <property type="nucleotide sequence ID" value="NZ_CP029287.2"/>
</dbReference>
<accession>A0A2U9IVP1</accession>
<gene>
    <name evidence="4" type="primary">spt5</name>
    <name evidence="8" type="ORF">DFR87_10585</name>
</gene>
<dbReference type="Pfam" id="PF03439">
    <property type="entry name" value="Spt5-NGN"/>
    <property type="match status" value="1"/>
</dbReference>
<dbReference type="GO" id="GO:0003746">
    <property type="term" value="F:translation elongation factor activity"/>
    <property type="evidence" value="ECO:0007669"/>
    <property type="project" value="UniProtKB-KW"/>
</dbReference>
<sequence>MEAPKIRNFYAVKVTGGQEISVAIMLEERIKTNDIKDVYSIVVPPGLKGYVIIESSGPHVVKFIITGIRHVRGVAPGLVPKSDIVSMVSKKPTGPAIKMGDMVEVVAGPFRGMQAQVVSYDSSRGEVVLNILESAFPLQVTIPVDQVRPVKKT</sequence>
<dbReference type="HAMAP" id="MF_00950">
    <property type="entry name" value="Spt5_arch"/>
    <property type="match status" value="1"/>
</dbReference>
<comment type="similarity">
    <text evidence="4">Belongs to the archaeal Spt5 family.</text>
</comment>
<evidence type="ECO:0000313" key="8">
    <source>
        <dbReference type="EMBL" id="AWS00054.1"/>
    </source>
</evidence>
<dbReference type="PROSITE" id="PS01108">
    <property type="entry name" value="RIBOSOMAL_L24"/>
    <property type="match status" value="1"/>
</dbReference>
<name>A0A2U9IVP1_9CREN</name>
<evidence type="ECO:0000256" key="2">
    <source>
        <dbReference type="ARBA" id="ARBA00023015"/>
    </source>
</evidence>
<comment type="function">
    <text evidence="4">Stimulates transcription elongation.</text>
</comment>
<dbReference type="EMBL" id="CP029287">
    <property type="protein sequence ID" value="AWS00054.1"/>
    <property type="molecule type" value="Genomic_DNA"/>
</dbReference>
<evidence type="ECO:0000313" key="9">
    <source>
        <dbReference type="Proteomes" id="UP000247586"/>
    </source>
</evidence>
<feature type="domain" description="KOW" evidence="7">
    <location>
        <begin position="96"/>
        <end position="123"/>
    </location>
</feature>
<dbReference type="AlphaFoldDB" id="A0A2U9IVP1"/>
<dbReference type="InterPro" id="IPR005100">
    <property type="entry name" value="NGN-domain"/>
</dbReference>